<accession>F6ZTM9</accession>
<dbReference type="GO" id="GO:0009953">
    <property type="term" value="P:dorsal/ventral pattern formation"/>
    <property type="evidence" value="ECO:0007669"/>
    <property type="project" value="Ensembl"/>
</dbReference>
<keyword evidence="11 20" id="KW-0863">Zinc-finger</keyword>
<dbReference type="Ensembl" id="ENSECAT00000011548.3">
    <property type="protein sequence ID" value="ENSECAP00000009035.2"/>
    <property type="gene ID" value="ENSECAG00000011246.4"/>
</dbReference>
<dbReference type="GO" id="GO:0045944">
    <property type="term" value="P:positive regulation of transcription by RNA polymerase II"/>
    <property type="evidence" value="ECO:0007669"/>
    <property type="project" value="Ensembl"/>
</dbReference>
<dbReference type="SUPFAM" id="SSF57501">
    <property type="entry name" value="Cystine-knot cytokines"/>
    <property type="match status" value="1"/>
</dbReference>
<evidence type="ECO:0000313" key="28">
    <source>
        <dbReference type="VGNC" id="VGNC:19065"/>
    </source>
</evidence>
<feature type="domain" description="C2H2-type" evidence="24">
    <location>
        <begin position="513"/>
        <end position="545"/>
    </location>
</feature>
<dbReference type="GO" id="GO:0005576">
    <property type="term" value="C:extracellular region"/>
    <property type="evidence" value="ECO:0007669"/>
    <property type="project" value="UniProtKB-SubCell"/>
</dbReference>
<evidence type="ECO:0000256" key="22">
    <source>
        <dbReference type="SAM" id="MobiDB-lite"/>
    </source>
</evidence>
<keyword evidence="9 23" id="KW-0732">Signal</keyword>
<feature type="region of interest" description="Disordered" evidence="22">
    <location>
        <begin position="1331"/>
        <end position="1366"/>
    </location>
</feature>
<feature type="region of interest" description="Disordered" evidence="22">
    <location>
        <begin position="653"/>
        <end position="763"/>
    </location>
</feature>
<comment type="function">
    <text evidence="1">Inhibins and activins inhibit and activate, respectively, the secretion of follitropin by the pituitary gland. Inhibins/activins are involved in regulating a number of diverse functions such as hypothalamic and pituitary hormone secretion, gonadal hormone secretion, germ cell development and maturation, erythroid differentiation, insulin secretion, nerve cell survival, embryonic axial development or bone growth, depending on their subunit composition. Inhibins appear to oppose the functions of activins.</text>
</comment>
<evidence type="ECO:0000256" key="6">
    <source>
        <dbReference type="ARBA" id="ARBA00022525"/>
    </source>
</evidence>
<keyword evidence="14 21" id="KW-0339">Growth factor</keyword>
<keyword evidence="10" id="KW-0677">Repeat</keyword>
<dbReference type="PANTHER" id="PTHR45718">
    <property type="entry name" value="TRANSCRIPTIONAL ACTIVATOR CUBITUS INTERRUPTUS"/>
    <property type="match status" value="1"/>
</dbReference>
<dbReference type="InterPro" id="IPR017948">
    <property type="entry name" value="TGFb_CS"/>
</dbReference>
<feature type="region of interest" description="Disordered" evidence="22">
    <location>
        <begin position="785"/>
        <end position="859"/>
    </location>
</feature>
<evidence type="ECO:0000259" key="24">
    <source>
        <dbReference type="PROSITE" id="PS50157"/>
    </source>
</evidence>
<dbReference type="Pfam" id="PF00019">
    <property type="entry name" value="TGF_beta"/>
    <property type="match status" value="1"/>
</dbReference>
<proteinExistence type="inferred from homology"/>
<evidence type="ECO:0000256" key="15">
    <source>
        <dbReference type="ARBA" id="ARBA00023125"/>
    </source>
</evidence>
<dbReference type="InterPro" id="IPR056436">
    <property type="entry name" value="Znf-C2H2_ZIC1-5/GLI1-3-like"/>
</dbReference>
<dbReference type="InterPro" id="IPR029034">
    <property type="entry name" value="Cystine-knot_cytokine"/>
</dbReference>
<keyword evidence="6" id="KW-0964">Secreted</keyword>
<dbReference type="GO" id="GO:0060045">
    <property type="term" value="P:positive regulation of cardiac muscle cell proliferation"/>
    <property type="evidence" value="ECO:0007669"/>
    <property type="project" value="Ensembl"/>
</dbReference>
<dbReference type="GO" id="GO:0005930">
    <property type="term" value="C:axoneme"/>
    <property type="evidence" value="ECO:0007669"/>
    <property type="project" value="Ensembl"/>
</dbReference>
<dbReference type="GO" id="GO:0045667">
    <property type="term" value="P:regulation of osteoblast differentiation"/>
    <property type="evidence" value="ECO:0007669"/>
    <property type="project" value="Ensembl"/>
</dbReference>
<dbReference type="GO" id="GO:0008017">
    <property type="term" value="F:microtubule binding"/>
    <property type="evidence" value="ECO:0007669"/>
    <property type="project" value="Ensembl"/>
</dbReference>
<gene>
    <name evidence="28" type="primary">INHBE</name>
    <name evidence="26" type="synonym">GLI1</name>
</gene>
<dbReference type="FunFam" id="3.30.160.60:FF:000068">
    <property type="entry name" value="GLI family zinc finger 3"/>
    <property type="match status" value="1"/>
</dbReference>
<protein>
    <submittedName>
        <fullName evidence="26">GLI family zinc finger 1</fullName>
    </submittedName>
</protein>
<evidence type="ECO:0000256" key="13">
    <source>
        <dbReference type="ARBA" id="ARBA00023015"/>
    </source>
</evidence>
<evidence type="ECO:0000256" key="7">
    <source>
        <dbReference type="ARBA" id="ARBA00022702"/>
    </source>
</evidence>
<evidence type="ECO:0000256" key="1">
    <source>
        <dbReference type="ARBA" id="ARBA00002588"/>
    </source>
</evidence>
<dbReference type="Pfam" id="PF00096">
    <property type="entry name" value="zf-C2H2"/>
    <property type="match status" value="2"/>
</dbReference>
<dbReference type="HOGENOM" id="CLU_020515_5_0_1"/>
<evidence type="ECO:0000256" key="12">
    <source>
        <dbReference type="ARBA" id="ARBA00022833"/>
    </source>
</evidence>
<dbReference type="GO" id="GO:0005179">
    <property type="term" value="F:hormone activity"/>
    <property type="evidence" value="ECO:0007669"/>
    <property type="project" value="UniProtKB-KW"/>
</dbReference>
<evidence type="ECO:0000256" key="5">
    <source>
        <dbReference type="ARBA" id="ARBA00010831"/>
    </source>
</evidence>
<dbReference type="InterPro" id="IPR001318">
    <property type="entry name" value="Inhibin_betaC"/>
</dbReference>
<dbReference type="GO" id="GO:0005654">
    <property type="term" value="C:nucleoplasm"/>
    <property type="evidence" value="ECO:0007669"/>
    <property type="project" value="Ensembl"/>
</dbReference>
<dbReference type="STRING" id="9796.ENSECAP00000009035"/>
<dbReference type="GO" id="GO:0007224">
    <property type="term" value="P:smoothened signaling pathway"/>
    <property type="evidence" value="ECO:0000318"/>
    <property type="project" value="GO_Central"/>
</dbReference>
<dbReference type="FunFam" id="3.30.160.60:FF:000031">
    <property type="entry name" value="GLI family zinc finger 3"/>
    <property type="match status" value="1"/>
</dbReference>
<dbReference type="GO" id="GO:0006357">
    <property type="term" value="P:regulation of transcription by RNA polymerase II"/>
    <property type="evidence" value="ECO:0000318"/>
    <property type="project" value="GO_Central"/>
</dbReference>
<dbReference type="Gene3D" id="3.30.160.60">
    <property type="entry name" value="Classic Zinc Finger"/>
    <property type="match status" value="5"/>
</dbReference>
<keyword evidence="13" id="KW-0805">Transcription regulation</keyword>
<dbReference type="InterPro" id="IPR013087">
    <property type="entry name" value="Znf_C2H2_type"/>
</dbReference>
<feature type="domain" description="TGF-beta family profile" evidence="25">
    <location>
        <begin position="233"/>
        <end position="333"/>
    </location>
</feature>
<evidence type="ECO:0000256" key="8">
    <source>
        <dbReference type="ARBA" id="ARBA00022723"/>
    </source>
</evidence>
<dbReference type="GO" id="GO:0003682">
    <property type="term" value="F:chromatin binding"/>
    <property type="evidence" value="ECO:0007669"/>
    <property type="project" value="Ensembl"/>
</dbReference>
<dbReference type="FunFam" id="3.30.160.60:FF:000036">
    <property type="entry name" value="GLI family zinc finger 3"/>
    <property type="match status" value="1"/>
</dbReference>
<dbReference type="AlphaFoldDB" id="F6ZTM9"/>
<reference evidence="26 27" key="1">
    <citation type="journal article" date="2009" name="Science">
        <title>Genome sequence, comparative analysis, and population genetics of the domestic horse.</title>
        <authorList>
            <consortium name="Broad Institute Genome Sequencing Platform"/>
            <consortium name="Broad Institute Whole Genome Assembly Team"/>
            <person name="Wade C.M."/>
            <person name="Giulotto E."/>
            <person name="Sigurdsson S."/>
            <person name="Zoli M."/>
            <person name="Gnerre S."/>
            <person name="Imsland F."/>
            <person name="Lear T.L."/>
            <person name="Adelson D.L."/>
            <person name="Bailey E."/>
            <person name="Bellone R.R."/>
            <person name="Bloecker H."/>
            <person name="Distl O."/>
            <person name="Edgar R.C."/>
            <person name="Garber M."/>
            <person name="Leeb T."/>
            <person name="Mauceli E."/>
            <person name="MacLeod J.N."/>
            <person name="Penedo M.C.T."/>
            <person name="Raison J.M."/>
            <person name="Sharpe T."/>
            <person name="Vogel J."/>
            <person name="Andersson L."/>
            <person name="Antczak D.F."/>
            <person name="Biagi T."/>
            <person name="Binns M.M."/>
            <person name="Chowdhary B.P."/>
            <person name="Coleman S.J."/>
            <person name="Della Valle G."/>
            <person name="Fryc S."/>
            <person name="Guerin G."/>
            <person name="Hasegawa T."/>
            <person name="Hill E.W."/>
            <person name="Jurka J."/>
            <person name="Kiialainen A."/>
            <person name="Lindgren G."/>
            <person name="Liu J."/>
            <person name="Magnani E."/>
            <person name="Mickelson J.R."/>
            <person name="Murray J."/>
            <person name="Nergadze S.G."/>
            <person name="Onofrio R."/>
            <person name="Pedroni S."/>
            <person name="Piras M.F."/>
            <person name="Raudsepp T."/>
            <person name="Rocchi M."/>
            <person name="Roeed K.H."/>
            <person name="Ryder O.A."/>
            <person name="Searle S."/>
            <person name="Skow L."/>
            <person name="Swinburne J.E."/>
            <person name="Syvaenen A.C."/>
            <person name="Tozaki T."/>
            <person name="Valberg S.J."/>
            <person name="Vaudin M."/>
            <person name="White J.R."/>
            <person name="Zody M.C."/>
            <person name="Lander E.S."/>
            <person name="Lindblad-Toh K."/>
        </authorList>
    </citation>
    <scope>NUCLEOTIDE SEQUENCE [LARGE SCALE GENOMIC DNA]</scope>
    <source>
        <strain evidence="26 27">Thoroughbred</strain>
    </source>
</reference>
<dbReference type="Pfam" id="PF23561">
    <property type="entry name" value="zf-C2H2_15"/>
    <property type="match status" value="1"/>
</dbReference>
<feature type="region of interest" description="Disordered" evidence="22">
    <location>
        <begin position="1188"/>
        <end position="1270"/>
    </location>
</feature>
<comment type="subcellular location">
    <subcellularLocation>
        <location evidence="2">Nucleus</location>
    </subcellularLocation>
    <subcellularLocation>
        <location evidence="3">Secreted</location>
    </subcellularLocation>
</comment>
<dbReference type="SMART" id="SM00204">
    <property type="entry name" value="TGFB"/>
    <property type="match status" value="1"/>
</dbReference>
<dbReference type="FunFam" id="3.30.160.60:FF:000048">
    <property type="entry name" value="GLI family zinc finger 3"/>
    <property type="match status" value="1"/>
</dbReference>
<dbReference type="GO" id="GO:0045880">
    <property type="term" value="P:positive regulation of smoothened signaling pathway"/>
    <property type="evidence" value="ECO:0007669"/>
    <property type="project" value="Ensembl"/>
</dbReference>
<dbReference type="GO" id="GO:0060032">
    <property type="term" value="P:notochord regression"/>
    <property type="evidence" value="ECO:0007669"/>
    <property type="project" value="Ensembl"/>
</dbReference>
<keyword evidence="8" id="KW-0479">Metal-binding</keyword>
<dbReference type="GO" id="GO:0000981">
    <property type="term" value="F:DNA-binding transcription factor activity, RNA polymerase II-specific"/>
    <property type="evidence" value="ECO:0000318"/>
    <property type="project" value="GO_Central"/>
</dbReference>
<comment type="similarity">
    <text evidence="4 21">Belongs to the TGF-beta family.</text>
</comment>
<dbReference type="Bgee" id="ENSECAG00000011217">
    <property type="expression patterns" value="Expressed in liver and 6 other cell types or tissues"/>
</dbReference>
<evidence type="ECO:0000256" key="11">
    <source>
        <dbReference type="ARBA" id="ARBA00022771"/>
    </source>
</evidence>
<evidence type="ECO:0000313" key="27">
    <source>
        <dbReference type="Proteomes" id="UP000002281"/>
    </source>
</evidence>
<dbReference type="VGNC" id="VGNC:19065">
    <property type="gene designation" value="INHBE"/>
</dbReference>
<dbReference type="GO" id="GO:0021936">
    <property type="term" value="P:regulation of cerebellar granule cell precursor proliferation"/>
    <property type="evidence" value="ECO:0007669"/>
    <property type="project" value="Ensembl"/>
</dbReference>
<feature type="compositionally biased region" description="Polar residues" evidence="22">
    <location>
        <begin position="720"/>
        <end position="741"/>
    </location>
</feature>
<dbReference type="SUPFAM" id="SSF57667">
    <property type="entry name" value="beta-beta-alpha zinc fingers"/>
    <property type="match status" value="3"/>
</dbReference>
<evidence type="ECO:0000256" key="20">
    <source>
        <dbReference type="PROSITE-ProRule" id="PRU00042"/>
    </source>
</evidence>
<evidence type="ECO:0000256" key="3">
    <source>
        <dbReference type="ARBA" id="ARBA00004613"/>
    </source>
</evidence>
<dbReference type="InterPro" id="IPR036236">
    <property type="entry name" value="Znf_C2H2_sf"/>
</dbReference>
<keyword evidence="15" id="KW-0238">DNA-binding</keyword>
<dbReference type="GO" id="GO:0009913">
    <property type="term" value="P:epidermal cell differentiation"/>
    <property type="evidence" value="ECO:0007669"/>
    <property type="project" value="Ensembl"/>
</dbReference>
<name>F6ZTM9_HORSE</name>
<dbReference type="GO" id="GO:0045740">
    <property type="term" value="P:positive regulation of DNA replication"/>
    <property type="evidence" value="ECO:0007669"/>
    <property type="project" value="Ensembl"/>
</dbReference>
<dbReference type="FunCoup" id="F6ZTM9">
    <property type="interactions" value="150"/>
</dbReference>
<keyword evidence="27" id="KW-1185">Reference proteome</keyword>
<dbReference type="PROSITE" id="PS00028">
    <property type="entry name" value="ZINC_FINGER_C2H2_1"/>
    <property type="match status" value="4"/>
</dbReference>
<dbReference type="FunFam" id="3.30.160.60:FF:000019">
    <property type="entry name" value="GLI family zinc finger 3"/>
    <property type="match status" value="1"/>
</dbReference>
<evidence type="ECO:0000259" key="25">
    <source>
        <dbReference type="PROSITE" id="PS51362"/>
    </source>
</evidence>
<evidence type="ECO:0000256" key="21">
    <source>
        <dbReference type="RuleBase" id="RU000354"/>
    </source>
</evidence>
<sequence>MELPDVQLQLVLLWALVWAQGAGSVCPSCGGPTLAPQAERALVLELAKQQILEGLHLTSRPRITHPPSQAALTRALRRLQPGSAAPANGEEVISFATITDSSTSTCSSVLTFHLSAPRSHHLEHARLWLHALPTLPGALYLRIFQCGPRRRRQGSRALLAEHQMKTPGWHALTLPSSGLRGEESGVLKLQLDCRPLEDNSTAARQPRQLLDMVGDRRPFLELKIRPSEPGAGRARRRTPTCEPETPLCCRRDHYVDFQELGWRDWILQPEGYQLNYCSGQCPPHLAGSPGIAASFHSAVFSLLKANNPWPLGLSGLPFCHQANLMSGPHSYGPARETNSCTEAPLFPPPRSAVKLTKKRALSISPLSDASLDLQTVIRTSPSSLVAFINSRCASPGGSYGHLSISTMSPSLGFPAQMNHQKGTSPSFAVQPCGPHDPTHSGMMPHPQSRGPLPTCQLKSELDMLVSKCPEEPLEGDMSSPNSTGTQDPLLGLLDGREDLEREEKPEPESVYETDCRWDGCSQEFDSQEQLVHHINSEHIHGERKEFVCHWGGCSRELRPFKAQYMLVVHMRRHTGEKPHKCTFEGCRKSYSRLENLKTHLRSHTGEKPYMCEHEGCSKAFSNASDRAKHQNRTHSNEKPYVCKLPGCTKRYTDPSSLRKHVKTVHGPDAHVTKRHRGDGPLPRVPSLSTVEPKRERDGGPIREESRLAVPEGAMKPQPSPGAQSSCSSDHSPAGSAANTDSGVEMTGNAGGSTEDLSSLDEGPCIAGTGLSTLRRLENLRLDQLHQLRPGGPRGLKLPSLTHTGTPASRRLGPPASLDRRSSSSSSVSSAYTVSRRSSLASPFPPGSPPENGASSLPGLTPAQHYLLRARYASARGGGTPPTAAPSLDRMGGLPAPPWRSRAEYPGYNPNVGVTRRASDPARAADRPAPARVQRFKSLGCVHTPPTMTGGGPNFDPQLSTSVYSPQPPSITENIAMDTRGLREEPEIGTSMMGSGLNPYMDFPSTDTLGYGGPEGAAAEPYGARGPGSLPLGPGPPTNYGPNPCPQQVSYPDPTPETWGEFPSHTGLYPGPKPPVGAYSQCPRLEHYGQVQVKPEQGCPVGSDSTGLAPCLNAHPNEGPPRPQPLFSHYPQPPPPQYPQAGPYPQPPPDYLPSESRPGLDFDSPTHSTGQLKAQLVCDYVQSQQELLWEGGGRGDPPVQEPLYQSPKFLGGSQVSPNPAKAPVATYGPGFAPNLPHHKSGSYPTPSPCHENFAVGANKSSHRAAAPPRLLPPLPTCYGPLKAGGSNPSCGHPEVGRLGGGPALYPPPEGQVCNPLDSLDLDNTQLDFVAILDEAQGLSPPPAHDQGESSEHTPPPSGPPNMAVGNMSVLLGSLPGETQFLNSSA</sequence>
<dbReference type="PROSITE" id="PS51362">
    <property type="entry name" value="TGF_BETA_2"/>
    <property type="match status" value="1"/>
</dbReference>
<dbReference type="GO" id="GO:0009611">
    <property type="term" value="P:response to wounding"/>
    <property type="evidence" value="ECO:0007669"/>
    <property type="project" value="Ensembl"/>
</dbReference>
<reference evidence="26" key="2">
    <citation type="submission" date="2025-08" db="UniProtKB">
        <authorList>
            <consortium name="Ensembl"/>
        </authorList>
    </citation>
    <scope>IDENTIFICATION</scope>
    <source>
        <strain evidence="26">Thoroughbred</strain>
    </source>
</reference>
<dbReference type="Proteomes" id="UP000002281">
    <property type="component" value="Chromosome 6"/>
</dbReference>
<dbReference type="PANTHER" id="PTHR45718:SF2">
    <property type="entry name" value="ZINC FINGER PROTEIN GLI1"/>
    <property type="match status" value="1"/>
</dbReference>
<feature type="region of interest" description="Disordered" evidence="22">
    <location>
        <begin position="1109"/>
        <end position="1169"/>
    </location>
</feature>
<dbReference type="PRINTS" id="PR00672">
    <property type="entry name" value="INHIBINBC"/>
</dbReference>
<organism evidence="26 27">
    <name type="scientific">Equus caballus</name>
    <name type="common">Horse</name>
    <dbReference type="NCBI Taxonomy" id="9796"/>
    <lineage>
        <taxon>Eukaryota</taxon>
        <taxon>Metazoa</taxon>
        <taxon>Chordata</taxon>
        <taxon>Craniata</taxon>
        <taxon>Vertebrata</taxon>
        <taxon>Euteleostomi</taxon>
        <taxon>Mammalia</taxon>
        <taxon>Eutheria</taxon>
        <taxon>Laurasiatheria</taxon>
        <taxon>Perissodactyla</taxon>
        <taxon>Equidae</taxon>
        <taxon>Equus</taxon>
    </lineage>
</organism>
<dbReference type="InterPro" id="IPR001839">
    <property type="entry name" value="TGF-b_C"/>
</dbReference>
<dbReference type="GO" id="GO:0009954">
    <property type="term" value="P:proximal/distal pattern formation"/>
    <property type="evidence" value="ECO:0007669"/>
    <property type="project" value="Ensembl"/>
</dbReference>
<feature type="compositionally biased region" description="Low complexity" evidence="22">
    <location>
        <begin position="822"/>
        <end position="838"/>
    </location>
</feature>
<dbReference type="SMART" id="SM00355">
    <property type="entry name" value="ZnF_C2H2"/>
    <property type="match status" value="5"/>
</dbReference>
<dbReference type="GO" id="GO:1902808">
    <property type="term" value="P:positive regulation of cell cycle G1/S phase transition"/>
    <property type="evidence" value="ECO:0007669"/>
    <property type="project" value="Ensembl"/>
</dbReference>
<dbReference type="GeneTree" id="ENSGT00940000160235"/>
<dbReference type="GO" id="GO:0021983">
    <property type="term" value="P:pituitary gland development"/>
    <property type="evidence" value="ECO:0007669"/>
    <property type="project" value="Ensembl"/>
</dbReference>
<dbReference type="GO" id="GO:0008083">
    <property type="term" value="F:growth factor activity"/>
    <property type="evidence" value="ECO:0007669"/>
    <property type="project" value="UniProtKB-KW"/>
</dbReference>
<keyword evidence="17" id="KW-0804">Transcription</keyword>
<dbReference type="GO" id="GO:0005886">
    <property type="term" value="C:plasma membrane"/>
    <property type="evidence" value="ECO:0007669"/>
    <property type="project" value="Ensembl"/>
</dbReference>
<dbReference type="GO" id="GO:2000345">
    <property type="term" value="P:regulation of hepatocyte proliferation"/>
    <property type="evidence" value="ECO:0007669"/>
    <property type="project" value="Ensembl"/>
</dbReference>
<dbReference type="GO" id="GO:0008270">
    <property type="term" value="F:zinc ion binding"/>
    <property type="evidence" value="ECO:0007669"/>
    <property type="project" value="UniProtKB-KW"/>
</dbReference>
<dbReference type="GO" id="GO:0021696">
    <property type="term" value="P:cerebellar cortex morphogenesis"/>
    <property type="evidence" value="ECO:0007669"/>
    <property type="project" value="Ensembl"/>
</dbReference>
<evidence type="ECO:0000313" key="26">
    <source>
        <dbReference type="Ensembl" id="ENSECAP00000009035.2"/>
    </source>
</evidence>
<feature type="compositionally biased region" description="Basic and acidic residues" evidence="22">
    <location>
        <begin position="691"/>
        <end position="706"/>
    </location>
</feature>
<dbReference type="GO" id="GO:0000978">
    <property type="term" value="F:RNA polymerase II cis-regulatory region sequence-specific DNA binding"/>
    <property type="evidence" value="ECO:0000318"/>
    <property type="project" value="GO_Central"/>
</dbReference>
<feature type="signal peptide" evidence="23">
    <location>
        <begin position="1"/>
        <end position="24"/>
    </location>
</feature>
<keyword evidence="7" id="KW-0372">Hormone</keyword>
<keyword evidence="16" id="KW-1015">Disulfide bond</keyword>
<dbReference type="GO" id="GO:0097421">
    <property type="term" value="P:liver regeneration"/>
    <property type="evidence" value="ECO:0007669"/>
    <property type="project" value="Ensembl"/>
</dbReference>
<reference evidence="26" key="3">
    <citation type="submission" date="2025-09" db="UniProtKB">
        <authorList>
            <consortium name="Ensembl"/>
        </authorList>
    </citation>
    <scope>IDENTIFICATION</scope>
    <source>
        <strain evidence="26">Thoroughbred</strain>
    </source>
</reference>
<dbReference type="GO" id="GO:0090090">
    <property type="term" value="P:negative regulation of canonical Wnt signaling pathway"/>
    <property type="evidence" value="ECO:0007669"/>
    <property type="project" value="Ensembl"/>
</dbReference>
<feature type="domain" description="C2H2-type" evidence="24">
    <location>
        <begin position="609"/>
        <end position="639"/>
    </location>
</feature>
<feature type="domain" description="C2H2-type" evidence="24">
    <location>
        <begin position="579"/>
        <end position="608"/>
    </location>
</feature>
<evidence type="ECO:0000256" key="10">
    <source>
        <dbReference type="ARBA" id="ARBA00022737"/>
    </source>
</evidence>
<feature type="domain" description="C2H2-type" evidence="24">
    <location>
        <begin position="546"/>
        <end position="578"/>
    </location>
</feature>
<dbReference type="PROSITE" id="PS00250">
    <property type="entry name" value="TGF_BETA_1"/>
    <property type="match status" value="1"/>
</dbReference>
<evidence type="ECO:0000256" key="14">
    <source>
        <dbReference type="ARBA" id="ARBA00023030"/>
    </source>
</evidence>
<evidence type="ECO:0000256" key="19">
    <source>
        <dbReference type="ARBA" id="ARBA00023242"/>
    </source>
</evidence>
<evidence type="ECO:0000256" key="23">
    <source>
        <dbReference type="SAM" id="SignalP"/>
    </source>
</evidence>
<comment type="similarity">
    <text evidence="5">Belongs to the GLI C2H2-type zinc-finger protein family.</text>
</comment>
<feature type="chain" id="PRO_5040506443" evidence="23">
    <location>
        <begin position="25"/>
        <end position="1384"/>
    </location>
</feature>
<feature type="domain" description="C2H2-type" evidence="24">
    <location>
        <begin position="640"/>
        <end position="670"/>
    </location>
</feature>
<keyword evidence="19" id="KW-0539">Nucleus</keyword>
<keyword evidence="12" id="KW-0862">Zinc</keyword>
<dbReference type="GO" id="GO:0036064">
    <property type="term" value="C:ciliary basal body"/>
    <property type="evidence" value="ECO:0007669"/>
    <property type="project" value="Ensembl"/>
</dbReference>
<dbReference type="GO" id="GO:0030324">
    <property type="term" value="P:lung development"/>
    <property type="evidence" value="ECO:0007669"/>
    <property type="project" value="Ensembl"/>
</dbReference>
<keyword evidence="18" id="KW-0325">Glycoprotein</keyword>
<evidence type="ECO:0000256" key="2">
    <source>
        <dbReference type="ARBA" id="ARBA00004123"/>
    </source>
</evidence>
<evidence type="ECO:0000256" key="16">
    <source>
        <dbReference type="ARBA" id="ARBA00023157"/>
    </source>
</evidence>
<dbReference type="PROSITE" id="PS50157">
    <property type="entry name" value="ZINC_FINGER_C2H2_2"/>
    <property type="match status" value="5"/>
</dbReference>
<dbReference type="GO" id="GO:0007418">
    <property type="term" value="P:ventral midline development"/>
    <property type="evidence" value="ECO:0007669"/>
    <property type="project" value="Ensembl"/>
</dbReference>
<dbReference type="PaxDb" id="9796-ENSECAP00000009035"/>
<evidence type="ECO:0000256" key="4">
    <source>
        <dbReference type="ARBA" id="ARBA00006656"/>
    </source>
</evidence>
<dbReference type="GO" id="GO:0007283">
    <property type="term" value="P:spermatogenesis"/>
    <property type="evidence" value="ECO:0007669"/>
    <property type="project" value="Ensembl"/>
</dbReference>
<feature type="compositionally biased region" description="Pro residues" evidence="22">
    <location>
        <begin position="1130"/>
        <end position="1150"/>
    </location>
</feature>
<dbReference type="InterPro" id="IPR043359">
    <property type="entry name" value="GLI-like"/>
</dbReference>
<dbReference type="GO" id="GO:0001649">
    <property type="term" value="P:osteoblast differentiation"/>
    <property type="evidence" value="ECO:0007669"/>
    <property type="project" value="Ensembl"/>
</dbReference>
<dbReference type="InParanoid" id="F6ZTM9"/>
<evidence type="ECO:0000256" key="18">
    <source>
        <dbReference type="ARBA" id="ARBA00023180"/>
    </source>
</evidence>
<dbReference type="Gene3D" id="2.10.90.10">
    <property type="entry name" value="Cystine-knot cytokines"/>
    <property type="match status" value="1"/>
</dbReference>
<dbReference type="GO" id="GO:1990788">
    <property type="term" value="C:GLI-SUFU complex"/>
    <property type="evidence" value="ECO:0007669"/>
    <property type="project" value="Ensembl"/>
</dbReference>
<dbReference type="GO" id="GO:0005634">
    <property type="term" value="C:nucleus"/>
    <property type="evidence" value="ECO:0000318"/>
    <property type="project" value="GO_Central"/>
</dbReference>
<evidence type="ECO:0000256" key="9">
    <source>
        <dbReference type="ARBA" id="ARBA00022729"/>
    </source>
</evidence>
<evidence type="ECO:0000256" key="17">
    <source>
        <dbReference type="ARBA" id="ARBA00023163"/>
    </source>
</evidence>